<evidence type="ECO:0000313" key="3">
    <source>
        <dbReference type="Proteomes" id="UP000658202"/>
    </source>
</evidence>
<proteinExistence type="predicted"/>
<feature type="signal peptide" evidence="1">
    <location>
        <begin position="1"/>
        <end position="28"/>
    </location>
</feature>
<comment type="caution">
    <text evidence="2">The sequence shown here is derived from an EMBL/GenBank/DDBJ whole genome shotgun (WGS) entry which is preliminary data.</text>
</comment>
<keyword evidence="1" id="KW-0732">Signal</keyword>
<evidence type="ECO:0008006" key="4">
    <source>
        <dbReference type="Google" id="ProtNLM"/>
    </source>
</evidence>
<accession>A0ABQ1WZK2</accession>
<gene>
    <name evidence="2" type="ORF">GCM10007332_06900</name>
</gene>
<evidence type="ECO:0000313" key="2">
    <source>
        <dbReference type="EMBL" id="GGG48000.1"/>
    </source>
</evidence>
<dbReference type="Proteomes" id="UP000658202">
    <property type="component" value="Unassembled WGS sequence"/>
</dbReference>
<name>A0ABQ1WZK2_9FLAO</name>
<evidence type="ECO:0000256" key="1">
    <source>
        <dbReference type="SAM" id="SignalP"/>
    </source>
</evidence>
<organism evidence="2 3">
    <name type="scientific">Epilithonimonas arachidiradicis</name>
    <dbReference type="NCBI Taxonomy" id="1617282"/>
    <lineage>
        <taxon>Bacteria</taxon>
        <taxon>Pseudomonadati</taxon>
        <taxon>Bacteroidota</taxon>
        <taxon>Flavobacteriia</taxon>
        <taxon>Flavobacteriales</taxon>
        <taxon>Weeksellaceae</taxon>
        <taxon>Chryseobacterium group</taxon>
        <taxon>Epilithonimonas</taxon>
    </lineage>
</organism>
<keyword evidence="3" id="KW-1185">Reference proteome</keyword>
<protein>
    <recommendedName>
        <fullName evidence="4">DUF4440 domain-containing protein</fullName>
    </recommendedName>
</protein>
<feature type="chain" id="PRO_5047085460" description="DUF4440 domain-containing protein" evidence="1">
    <location>
        <begin position="29"/>
        <end position="158"/>
    </location>
</feature>
<sequence>MILKTQMMRKILFANLSALVLCSVTACAQTKTEKTQNISETKHLTLKKTQQTMELSKITNPTVNAAMTAWQNGDSKTFLSYFTANPTMTDDGSPRSFQGFVKEACGEEKFLTIDSVENDGKDITGNFKAGKWGTFKVFFKFHQNSDGKFDRLDIGQAH</sequence>
<dbReference type="EMBL" id="BMCW01000001">
    <property type="protein sequence ID" value="GGG48000.1"/>
    <property type="molecule type" value="Genomic_DNA"/>
</dbReference>
<dbReference type="PROSITE" id="PS51257">
    <property type="entry name" value="PROKAR_LIPOPROTEIN"/>
    <property type="match status" value="1"/>
</dbReference>
<reference evidence="3" key="1">
    <citation type="journal article" date="2019" name="Int. J. Syst. Evol. Microbiol.">
        <title>The Global Catalogue of Microorganisms (GCM) 10K type strain sequencing project: providing services to taxonomists for standard genome sequencing and annotation.</title>
        <authorList>
            <consortium name="The Broad Institute Genomics Platform"/>
            <consortium name="The Broad Institute Genome Sequencing Center for Infectious Disease"/>
            <person name="Wu L."/>
            <person name="Ma J."/>
        </authorList>
    </citation>
    <scope>NUCLEOTIDE SEQUENCE [LARGE SCALE GENOMIC DNA]</scope>
    <source>
        <strain evidence="3">CCM 8490</strain>
    </source>
</reference>